<gene>
    <name evidence="2" type="primary">doc</name>
    <name evidence="2" type="ORF">AW10_01032</name>
</gene>
<dbReference type="InterPro" id="IPR006440">
    <property type="entry name" value="Doc"/>
</dbReference>
<dbReference type="Gene3D" id="1.20.120.1870">
    <property type="entry name" value="Fic/DOC protein, Fido domain"/>
    <property type="match status" value="1"/>
</dbReference>
<reference evidence="2 3" key="1">
    <citation type="submission" date="2014-02" db="EMBL/GenBank/DDBJ databases">
        <title>Expanding our view of genomic diversity in Candidatus Accumulibacter clades.</title>
        <authorList>
            <person name="Skennerton C.T."/>
            <person name="Barr J.J."/>
            <person name="Slater F.R."/>
            <person name="Bond P.L."/>
            <person name="Tyson G.W."/>
        </authorList>
    </citation>
    <scope>NUCLEOTIDE SEQUENCE [LARGE SCALE GENOMIC DNA]</scope>
    <source>
        <strain evidence="3">BA-92</strain>
    </source>
</reference>
<dbReference type="PROSITE" id="PS51459">
    <property type="entry name" value="FIDO"/>
    <property type="match status" value="1"/>
</dbReference>
<dbReference type="PANTHER" id="PTHR39426">
    <property type="entry name" value="HOMOLOGY TO DEATH-ON-CURING PROTEIN OF PHAGE P1"/>
    <property type="match status" value="1"/>
</dbReference>
<dbReference type="NCBIfam" id="TIGR01550">
    <property type="entry name" value="DOC_P1"/>
    <property type="match status" value="1"/>
</dbReference>
<dbReference type="AlphaFoldDB" id="A0A011QS68"/>
<dbReference type="STRING" id="1454003.AW10_01032"/>
<dbReference type="InterPro" id="IPR003812">
    <property type="entry name" value="Fido"/>
</dbReference>
<proteinExistence type="predicted"/>
<dbReference type="InterPro" id="IPR037914">
    <property type="entry name" value="SpoVT-AbrB_sf"/>
</dbReference>
<feature type="domain" description="Fido" evidence="1">
    <location>
        <begin position="87"/>
        <end position="203"/>
    </location>
</feature>
<name>A0A011QS68_9PROT</name>
<dbReference type="Pfam" id="PF02661">
    <property type="entry name" value="Fic"/>
    <property type="match status" value="1"/>
</dbReference>
<dbReference type="Proteomes" id="UP000021816">
    <property type="component" value="Unassembled WGS sequence"/>
</dbReference>
<dbReference type="Gene3D" id="2.10.260.10">
    <property type="match status" value="1"/>
</dbReference>
<dbReference type="InterPro" id="IPR013432">
    <property type="entry name" value="Doc_partner"/>
</dbReference>
<comment type="caution">
    <text evidence="2">The sequence shown here is derived from an EMBL/GenBank/DDBJ whole genome shotgun (WGS) entry which is preliminary data.</text>
</comment>
<sequence>MTTLKLTQIGNSLGLILPREVLARLKLQKGDTLFVTDAANGVLLTPYDPDLDQQLEIGREFMHEYRDTFHQVPRHLPPARQVSWRWLDRRALELLHDESLAEHGGASGLRDEGLLDSALARPLNLVLYGQPDVADLAAAYGFGLARNHPFVDGNQRVAFLAVGLFLALNGWRLVASQADATLTALAVASGQIDEATFARWLRAHSAPRRP</sequence>
<dbReference type="SMART" id="SM00966">
    <property type="entry name" value="SpoVT_AbrB"/>
    <property type="match status" value="1"/>
</dbReference>
<dbReference type="PANTHER" id="PTHR39426:SF1">
    <property type="entry name" value="HOMOLOGY TO DEATH-ON-CURING PROTEIN OF PHAGE P1"/>
    <property type="match status" value="1"/>
</dbReference>
<dbReference type="InterPro" id="IPR036597">
    <property type="entry name" value="Fido-like_dom_sf"/>
</dbReference>
<evidence type="ECO:0000313" key="3">
    <source>
        <dbReference type="Proteomes" id="UP000021816"/>
    </source>
</evidence>
<dbReference type="SUPFAM" id="SSF89447">
    <property type="entry name" value="AbrB/MazE/MraZ-like"/>
    <property type="match status" value="1"/>
</dbReference>
<evidence type="ECO:0000259" key="1">
    <source>
        <dbReference type="PROSITE" id="PS51459"/>
    </source>
</evidence>
<evidence type="ECO:0000313" key="2">
    <source>
        <dbReference type="EMBL" id="EXI81724.1"/>
    </source>
</evidence>
<dbReference type="GO" id="GO:0003677">
    <property type="term" value="F:DNA binding"/>
    <property type="evidence" value="ECO:0007669"/>
    <property type="project" value="InterPro"/>
</dbReference>
<dbReference type="Pfam" id="PF04014">
    <property type="entry name" value="MazE_antitoxin"/>
    <property type="match status" value="1"/>
</dbReference>
<accession>A0A011QS68</accession>
<dbReference type="PATRIC" id="fig|1454003.3.peg.1070"/>
<dbReference type="EMBL" id="JEMX01000019">
    <property type="protein sequence ID" value="EXI81724.1"/>
    <property type="molecule type" value="Genomic_DNA"/>
</dbReference>
<dbReference type="GO" id="GO:0016301">
    <property type="term" value="F:kinase activity"/>
    <property type="evidence" value="ECO:0007669"/>
    <property type="project" value="InterPro"/>
</dbReference>
<dbReference type="InterPro" id="IPR053737">
    <property type="entry name" value="Type_II_TA_Toxin"/>
</dbReference>
<organism evidence="2 3">
    <name type="scientific">Candidatus Accumulibacter appositus</name>
    <dbReference type="NCBI Taxonomy" id="1454003"/>
    <lineage>
        <taxon>Bacteria</taxon>
        <taxon>Pseudomonadati</taxon>
        <taxon>Pseudomonadota</taxon>
        <taxon>Betaproteobacteria</taxon>
        <taxon>Candidatus Accumulibacter</taxon>
    </lineage>
</organism>
<dbReference type="NCBIfam" id="TIGR02609">
    <property type="entry name" value="doc_partner"/>
    <property type="match status" value="1"/>
</dbReference>
<dbReference type="SUPFAM" id="SSF140931">
    <property type="entry name" value="Fic-like"/>
    <property type="match status" value="1"/>
</dbReference>
<protein>
    <submittedName>
        <fullName evidence="2">Death on curing protein</fullName>
    </submittedName>
</protein>
<dbReference type="InterPro" id="IPR007159">
    <property type="entry name" value="SpoVT-AbrB_dom"/>
</dbReference>